<comment type="caution">
    <text evidence="2">The sequence shown here is derived from an EMBL/GenBank/DDBJ whole genome shotgun (WGS) entry which is preliminary data.</text>
</comment>
<proteinExistence type="predicted"/>
<accession>A0ABU5QNN4</accession>
<reference evidence="2 3" key="1">
    <citation type="submission" date="2023-12" db="EMBL/GenBank/DDBJ databases">
        <title>Novel species of the genus Arcicella isolated from rivers.</title>
        <authorList>
            <person name="Lu H."/>
        </authorList>
    </citation>
    <scope>NUCLEOTIDE SEQUENCE [LARGE SCALE GENOMIC DNA]</scope>
    <source>
        <strain evidence="2 3">LMG 21963</strain>
    </source>
</reference>
<feature type="domain" description="DUF2281" evidence="1">
    <location>
        <begin position="39"/>
        <end position="70"/>
    </location>
</feature>
<dbReference type="Pfam" id="PF10047">
    <property type="entry name" value="DUF2281"/>
    <property type="match status" value="1"/>
</dbReference>
<name>A0ABU5QNN4_9BACT</name>
<protein>
    <submittedName>
        <fullName evidence="2">DUF2281 domain-containing protein</fullName>
    </submittedName>
</protein>
<dbReference type="InterPro" id="IPR018739">
    <property type="entry name" value="DUF2281"/>
</dbReference>
<evidence type="ECO:0000313" key="3">
    <source>
        <dbReference type="Proteomes" id="UP001304671"/>
    </source>
</evidence>
<keyword evidence="3" id="KW-1185">Reference proteome</keyword>
<evidence type="ECO:0000313" key="2">
    <source>
        <dbReference type="EMBL" id="MEA5258036.1"/>
    </source>
</evidence>
<organism evidence="2 3">
    <name type="scientific">Arcicella aquatica</name>
    <dbReference type="NCBI Taxonomy" id="217141"/>
    <lineage>
        <taxon>Bacteria</taxon>
        <taxon>Pseudomonadati</taxon>
        <taxon>Bacteroidota</taxon>
        <taxon>Cytophagia</taxon>
        <taxon>Cytophagales</taxon>
        <taxon>Flectobacillaceae</taxon>
        <taxon>Arcicella</taxon>
    </lineage>
</organism>
<dbReference type="Proteomes" id="UP001304671">
    <property type="component" value="Unassembled WGS sequence"/>
</dbReference>
<dbReference type="EMBL" id="JAYFUL010000012">
    <property type="protein sequence ID" value="MEA5258036.1"/>
    <property type="molecule type" value="Genomic_DNA"/>
</dbReference>
<dbReference type="RefSeq" id="WP_323248841.1">
    <property type="nucleotide sequence ID" value="NZ_JAYFUL010000012.1"/>
</dbReference>
<evidence type="ECO:0000259" key="1">
    <source>
        <dbReference type="Pfam" id="PF10047"/>
    </source>
</evidence>
<sequence length="71" mass="8033">MLTTIEGTYENGQVVFNEIPPAVNKSKVLITFVEEIQIPTKAKKRLFGTLKGTINVPADFNEPLDDFKEYM</sequence>
<gene>
    <name evidence="2" type="ORF">VB264_09590</name>
</gene>